<dbReference type="Pfam" id="PF16053">
    <property type="entry name" value="MRP-S34"/>
    <property type="match status" value="1"/>
</dbReference>
<dbReference type="AlphaFoldDB" id="A0AAV4UPW7"/>
<organism evidence="1 2">
    <name type="scientific">Caerostris extrusa</name>
    <name type="common">Bark spider</name>
    <name type="synonym">Caerostris bankana</name>
    <dbReference type="NCBI Taxonomy" id="172846"/>
    <lineage>
        <taxon>Eukaryota</taxon>
        <taxon>Metazoa</taxon>
        <taxon>Ecdysozoa</taxon>
        <taxon>Arthropoda</taxon>
        <taxon>Chelicerata</taxon>
        <taxon>Arachnida</taxon>
        <taxon>Araneae</taxon>
        <taxon>Araneomorphae</taxon>
        <taxon>Entelegynae</taxon>
        <taxon>Araneoidea</taxon>
        <taxon>Araneidae</taxon>
        <taxon>Caerostris</taxon>
    </lineage>
</organism>
<protein>
    <submittedName>
        <fullName evidence="1">Uncharacterized protein</fullName>
    </submittedName>
</protein>
<reference evidence="1 2" key="1">
    <citation type="submission" date="2021-06" db="EMBL/GenBank/DDBJ databases">
        <title>Caerostris extrusa draft genome.</title>
        <authorList>
            <person name="Kono N."/>
            <person name="Arakawa K."/>
        </authorList>
    </citation>
    <scope>NUCLEOTIDE SEQUENCE [LARGE SCALE GENOMIC DNA]</scope>
</reference>
<accession>A0AAV4UPW7</accession>
<evidence type="ECO:0000313" key="1">
    <source>
        <dbReference type="EMBL" id="GIY59475.1"/>
    </source>
</evidence>
<dbReference type="PANTHER" id="PTHR28589">
    <property type="entry name" value="28S RIBOSOMAL PROTEIN S34, MITOCHONDRIAL"/>
    <property type="match status" value="1"/>
</dbReference>
<dbReference type="InterPro" id="IPR032053">
    <property type="entry name" value="Ribosomal_mS34"/>
</dbReference>
<dbReference type="GO" id="GO:0005739">
    <property type="term" value="C:mitochondrion"/>
    <property type="evidence" value="ECO:0007669"/>
    <property type="project" value="InterPro"/>
</dbReference>
<gene>
    <name evidence="1" type="primary">AVEN_87633_1</name>
    <name evidence="1" type="ORF">CEXT_635091</name>
</gene>
<comment type="caution">
    <text evidence="1">The sequence shown here is derived from an EMBL/GenBank/DDBJ whole genome shotgun (WGS) entry which is preliminary data.</text>
</comment>
<proteinExistence type="predicted"/>
<keyword evidence="2" id="KW-1185">Reference proteome</keyword>
<dbReference type="EMBL" id="BPLR01013209">
    <property type="protein sequence ID" value="GIY59475.1"/>
    <property type="molecule type" value="Genomic_DNA"/>
</dbReference>
<dbReference type="PANTHER" id="PTHR28589:SF1">
    <property type="entry name" value="SMALL RIBOSOMAL SUBUNIT PROTEIN MS34"/>
    <property type="match status" value="1"/>
</dbReference>
<name>A0AAV4UPW7_CAEEX</name>
<sequence length="186" mass="21531">MAVAVIGKINPFTGKELFEILCNLKNYGVGRVIMANSNKYPEVSFYIIRKVVPLREPMGPKEQIYGNVWAEEVYRGRRMPGLTLLQHATYLPDWRLIPREEEDQYLQHKSVEVTKVLPKYHPLPPVWAELAKKKDPSLKGVPKMEAVYIDTYLSKHLYYRVAKEGEESDYCLPIKLPEKLRVGIQS</sequence>
<evidence type="ECO:0000313" key="2">
    <source>
        <dbReference type="Proteomes" id="UP001054945"/>
    </source>
</evidence>
<dbReference type="GO" id="GO:0003735">
    <property type="term" value="F:structural constituent of ribosome"/>
    <property type="evidence" value="ECO:0007669"/>
    <property type="project" value="InterPro"/>
</dbReference>
<dbReference type="Proteomes" id="UP001054945">
    <property type="component" value="Unassembled WGS sequence"/>
</dbReference>